<dbReference type="PROSITE" id="PS51186">
    <property type="entry name" value="GNAT"/>
    <property type="match status" value="1"/>
</dbReference>
<proteinExistence type="predicted"/>
<dbReference type="Gene3D" id="3.40.630.30">
    <property type="match status" value="1"/>
</dbReference>
<evidence type="ECO:0000259" key="1">
    <source>
        <dbReference type="PROSITE" id="PS51186"/>
    </source>
</evidence>
<dbReference type="OrthoDB" id="677174at2"/>
<dbReference type="Proteomes" id="UP000307362">
    <property type="component" value="Unassembled WGS sequence"/>
</dbReference>
<dbReference type="SUPFAM" id="SSF55729">
    <property type="entry name" value="Acyl-CoA N-acyltransferases (Nat)"/>
    <property type="match status" value="1"/>
</dbReference>
<evidence type="ECO:0000313" key="3">
    <source>
        <dbReference type="Proteomes" id="UP000307362"/>
    </source>
</evidence>
<feature type="domain" description="N-acetyltransferase" evidence="1">
    <location>
        <begin position="1"/>
        <end position="193"/>
    </location>
</feature>
<dbReference type="AlphaFoldDB" id="A0A5S3YWP3"/>
<dbReference type="InterPro" id="IPR000182">
    <property type="entry name" value="GNAT_dom"/>
</dbReference>
<organism evidence="2 3">
    <name type="scientific">Pseudoalteromonas phenolica</name>
    <dbReference type="NCBI Taxonomy" id="161398"/>
    <lineage>
        <taxon>Bacteria</taxon>
        <taxon>Pseudomonadati</taxon>
        <taxon>Pseudomonadota</taxon>
        <taxon>Gammaproteobacteria</taxon>
        <taxon>Alteromonadales</taxon>
        <taxon>Pseudoalteromonadaceae</taxon>
        <taxon>Pseudoalteromonas</taxon>
    </lineage>
</organism>
<dbReference type="GO" id="GO:0016747">
    <property type="term" value="F:acyltransferase activity, transferring groups other than amino-acyl groups"/>
    <property type="evidence" value="ECO:0007669"/>
    <property type="project" value="InterPro"/>
</dbReference>
<dbReference type="EMBL" id="PNCM01000014">
    <property type="protein sequence ID" value="TMP81610.1"/>
    <property type="molecule type" value="Genomic_DNA"/>
</dbReference>
<gene>
    <name evidence="2" type="ORF">CWB73_06895</name>
</gene>
<accession>A0A5S3YWP3</accession>
<dbReference type="RefSeq" id="WP_138567016.1">
    <property type="nucleotide sequence ID" value="NZ_PNCM01000014.1"/>
</dbReference>
<name>A0A5S3YWP3_9GAMM</name>
<evidence type="ECO:0000313" key="2">
    <source>
        <dbReference type="EMBL" id="TMP81610.1"/>
    </source>
</evidence>
<reference evidence="2 3" key="1">
    <citation type="submission" date="2017-12" db="EMBL/GenBank/DDBJ databases">
        <authorList>
            <person name="Paulsen S."/>
            <person name="Gram L.K."/>
        </authorList>
    </citation>
    <scope>NUCLEOTIDE SEQUENCE [LARGE SCALE GENOMIC DNA]</scope>
    <source>
        <strain evidence="2 3">S1189</strain>
    </source>
</reference>
<protein>
    <recommendedName>
        <fullName evidence="1">N-acetyltransferase domain-containing protein</fullName>
    </recommendedName>
</protein>
<comment type="caution">
    <text evidence="2">The sequence shown here is derived from an EMBL/GenBank/DDBJ whole genome shotgun (WGS) entry which is preliminary data.</text>
</comment>
<reference evidence="3" key="2">
    <citation type="submission" date="2019-06" db="EMBL/GenBank/DDBJ databases">
        <title>Co-occurence of chitin degradation, pigmentation and bioactivity in marine Pseudoalteromonas.</title>
        <authorList>
            <person name="Sonnenschein E.C."/>
            <person name="Bech P.K."/>
        </authorList>
    </citation>
    <scope>NUCLEOTIDE SEQUENCE [LARGE SCALE GENOMIC DNA]</scope>
    <source>
        <strain evidence="3">S1189</strain>
    </source>
</reference>
<sequence>MIVRTMNLEDIKKVREVELAAWGEEAATDEQITQRSLTFPMGSVVVEDENGVIVGYAASQLVDHISTKSWAKQTDNGFITKTHRPDGQLAYGVSMSGVKNGVGAAVISYYHDIYIKSGLCSILCLGSRLPGFQAWHNRTKKDIKSYLSDQVGGLSRDPELRLYQKNGFQFLWAINGYFSDAKSLDYGALIVRK</sequence>
<dbReference type="InterPro" id="IPR016181">
    <property type="entry name" value="Acyl_CoA_acyltransferase"/>
</dbReference>